<evidence type="ECO:0000256" key="3">
    <source>
        <dbReference type="ARBA" id="ARBA00022989"/>
    </source>
</evidence>
<dbReference type="RefSeq" id="WP_346821685.1">
    <property type="nucleotide sequence ID" value="NZ_JBDKWZ010000007.1"/>
</dbReference>
<protein>
    <submittedName>
        <fullName evidence="7">Translocation/assembly module TamB domain-containing protein</fullName>
    </submittedName>
</protein>
<comment type="subcellular location">
    <subcellularLocation>
        <location evidence="1">Membrane</location>
        <topology evidence="1">Single-pass membrane protein</topology>
    </subcellularLocation>
</comment>
<comment type="caution">
    <text evidence="7">The sequence shown here is derived from an EMBL/GenBank/DDBJ whole genome shotgun (WGS) entry which is preliminary data.</text>
</comment>
<dbReference type="EMBL" id="JBDKWZ010000007">
    <property type="protein sequence ID" value="MEN7548908.1"/>
    <property type="molecule type" value="Genomic_DNA"/>
</dbReference>
<feature type="region of interest" description="Disordered" evidence="5">
    <location>
        <begin position="1490"/>
        <end position="1536"/>
    </location>
</feature>
<feature type="compositionally biased region" description="Basic and acidic residues" evidence="5">
    <location>
        <begin position="1506"/>
        <end position="1536"/>
    </location>
</feature>
<name>A0AAW9S906_9BACT</name>
<reference evidence="7 8" key="1">
    <citation type="submission" date="2024-04" db="EMBL/GenBank/DDBJ databases">
        <title>Novel genus in family Flammeovirgaceae.</title>
        <authorList>
            <person name="Nguyen T.H."/>
            <person name="Vuong T.Q."/>
            <person name="Le H."/>
            <person name="Kim S.-G."/>
        </authorList>
    </citation>
    <scope>NUCLEOTIDE SEQUENCE [LARGE SCALE GENOMIC DNA]</scope>
    <source>
        <strain evidence="7 8">JCM 23209</strain>
    </source>
</reference>
<organism evidence="7 8">
    <name type="scientific">Rapidithrix thailandica</name>
    <dbReference type="NCBI Taxonomy" id="413964"/>
    <lineage>
        <taxon>Bacteria</taxon>
        <taxon>Pseudomonadati</taxon>
        <taxon>Bacteroidota</taxon>
        <taxon>Cytophagia</taxon>
        <taxon>Cytophagales</taxon>
        <taxon>Flammeovirgaceae</taxon>
        <taxon>Rapidithrix</taxon>
    </lineage>
</organism>
<dbReference type="Pfam" id="PF04357">
    <property type="entry name" value="TamB"/>
    <property type="match status" value="1"/>
</dbReference>
<keyword evidence="2" id="KW-0812">Transmembrane</keyword>
<keyword evidence="3" id="KW-1133">Transmembrane helix</keyword>
<gene>
    <name evidence="7" type="ORF">AAG747_13380</name>
</gene>
<evidence type="ECO:0000256" key="2">
    <source>
        <dbReference type="ARBA" id="ARBA00022692"/>
    </source>
</evidence>
<feature type="domain" description="Translocation and assembly module TamB C-terminal" evidence="6">
    <location>
        <begin position="1032"/>
        <end position="1453"/>
    </location>
</feature>
<dbReference type="GO" id="GO:0009306">
    <property type="term" value="P:protein secretion"/>
    <property type="evidence" value="ECO:0007669"/>
    <property type="project" value="InterPro"/>
</dbReference>
<keyword evidence="4" id="KW-0472">Membrane</keyword>
<evidence type="ECO:0000256" key="5">
    <source>
        <dbReference type="SAM" id="MobiDB-lite"/>
    </source>
</evidence>
<evidence type="ECO:0000313" key="7">
    <source>
        <dbReference type="EMBL" id="MEN7548908.1"/>
    </source>
</evidence>
<dbReference type="Proteomes" id="UP001403385">
    <property type="component" value="Unassembled WGS sequence"/>
</dbReference>
<dbReference type="GO" id="GO:0005886">
    <property type="term" value="C:plasma membrane"/>
    <property type="evidence" value="ECO:0007669"/>
    <property type="project" value="InterPro"/>
</dbReference>
<proteinExistence type="predicted"/>
<evidence type="ECO:0000259" key="6">
    <source>
        <dbReference type="Pfam" id="PF04357"/>
    </source>
</evidence>
<evidence type="ECO:0000256" key="1">
    <source>
        <dbReference type="ARBA" id="ARBA00004167"/>
    </source>
</evidence>
<evidence type="ECO:0000313" key="8">
    <source>
        <dbReference type="Proteomes" id="UP001403385"/>
    </source>
</evidence>
<accession>A0AAW9S906</accession>
<feature type="compositionally biased region" description="Basic residues" evidence="5">
    <location>
        <begin position="1490"/>
        <end position="1505"/>
    </location>
</feature>
<dbReference type="InterPro" id="IPR007452">
    <property type="entry name" value="TamB_C"/>
</dbReference>
<keyword evidence="8" id="KW-1185">Reference proteome</keyword>
<sequence length="1536" mass="174702">MRKKAFLARARQLLSRLAIGLLTFTMLLLMAVQFPGVQTYLAEVATRKLSEVSGFPVHVRSVAIDWFDVIRLEGITIQNSNKESIITAESLSVDYYFKELIQNGDIYLDKVELGDAEVNLVRRDELNLLEFVHAMNEAFKKKKSQKKKKLSLFHIDKVNLANVVLHYDKPPAPYLPTEAFDYNHFTVDSIYGEASRFRVAYDTIEFRMDNLQGTEVKTGLEVKELDVFYRYCRKSMTFDDLFARVGKSTLTDSLVFAYDHPSNLNNFNTEVTLHAHLDSSVIHMEDLAHFNQKFKPIKDVYTVTGDVKGSVSNFRVRNLDAQFGQGSHLVGNVEFNGFPNVLETFYDLDFTQGKLDTRDLQQYLPEYEYQIISKFGKVQFQSDFIGFLTDFATKGRFHTSLGHLITDINIKTEKSLYKGALTTRGFDLGRLLDMSDMVQKVDMNGKIQGSGFRMDNANFVLNARLQRFGLMGYDYQNITLDSSHFQKNVFVGELSVKDPNLQMYMDGEVNFKDSTFNFIAQLDTVHLDQINLSNDPLFIRSQIHANFTGLDPEDIDGVISLYNNEVLYRRKQLLLDSLTITTDAKPNTRSIQVNSELISVDLSGDFEFSQLIPDAQNFYREFQIAHSLDDSVARAYYAEKAKKPEIPPYNLTFEVDMPNANKVLRLFNDYIYLAEYSHLSGAMTVADSLQFQLDFKTDTMIYQAVEMMGNQVKISGYKPQDSVLFYSEVYVNSAHQLLDQVKTENFQFTAIRSDSTYFLDGMIEHSDSEDFFHVQGDINLFKDRMELEFSESDFLFLDHYWDSDGLNRIVISDSLYQFQDVSFSSGNQKVSAHGTLSSDSTQSLLIDIQNFSLNMLSNYLGRDLQGKLNMEGRLTNYFRNTRLESNGVVEGIEVDGFYLGNLKANSSWNNASSSLDIEANLERDGKNIVKLLGGYNPQASEYEQLNLDLILDGASLEIVEPFLKEQASEFKGIAIGYITIKGSLEEPTLKGDALVHDGSFKVNYLNTTYGFNDRIYFYEDQIGFKNLRLVDKNDHYAYLNGGLYHNGLKNFVIQLSAQLRQFQVLDTQQEHNELFYGAAVGTGSVEFFGPLENIEITVNALTNYGTKIYIPLESEETIEDQNYITFVAPNHASDSTIHLQASKEKVDLSGIKMDFNLEITPDAYCEIIFDKQAGDIIRGNANGKLTMNIDTQGEFNMYGDVEIVKGEYNFTMLNIINKNFGILPGSHITWQGDPYAAEMDVTANYTQFTSLAPILDYTDSTILTAPEVKRKYPVDVLLDLQGKLMSPDISFNINVRNYPNTVLASGIPISLESEVAAFKQRIKSDEQELNRQVFSLIVLKKLSPEKTFSGISQSASSSVSELFTNQLSYWVSQVDENLEIDVDLNGLDAESLNTLQLRLSYSLFNGRLRVTRDGAFTHANNKANAASIVGDWTIEYLLNPDGSLRIKMYHKLNANSFNTGLENNSVAGTSILHTKSFNFFDEIFLGDRKKRQKRKELRQQRKKKKIAQEKKALEVKKEKKLPDKEKSQKKEETENE</sequence>
<evidence type="ECO:0000256" key="4">
    <source>
        <dbReference type="ARBA" id="ARBA00023136"/>
    </source>
</evidence>